<keyword evidence="3" id="KW-1185">Reference proteome</keyword>
<accession>A0A4Y9M2S1</accession>
<evidence type="ECO:0000256" key="1">
    <source>
        <dbReference type="SAM" id="SignalP"/>
    </source>
</evidence>
<keyword evidence="1" id="KW-0732">Signal</keyword>
<sequence length="129" mass="14175">MRVVHCVAVVLSLGAALASECAPARAAQAYEGFWASTKKDCRNDDSPNRMSIEGGNRLYWYETRCRASAITADGKLGWKMRLACEGEGDKFRSNPRISIAADGKLVIDNGPVGQAKRQVYVRCELPKPR</sequence>
<comment type="caution">
    <text evidence="2">The sequence shown here is derived from an EMBL/GenBank/DDBJ whole genome shotgun (WGS) entry which is preliminary data.</text>
</comment>
<protein>
    <recommendedName>
        <fullName evidence="4">DUF3617 family protein</fullName>
    </recommendedName>
</protein>
<dbReference type="OrthoDB" id="8230076at2"/>
<feature type="chain" id="PRO_5021457853" description="DUF3617 family protein" evidence="1">
    <location>
        <begin position="27"/>
        <end position="129"/>
    </location>
</feature>
<feature type="signal peptide" evidence="1">
    <location>
        <begin position="1"/>
        <end position="26"/>
    </location>
</feature>
<reference evidence="2 3" key="1">
    <citation type="submission" date="2019-03" db="EMBL/GenBank/DDBJ databases">
        <title>Bradyrhizobium diversity isolated from nodules of Chamaecrista fasciculata.</title>
        <authorList>
            <person name="Klepa M.S."/>
            <person name="Urquiaga M.O."/>
            <person name="Hungria M."/>
            <person name="Delamuta J.R."/>
        </authorList>
    </citation>
    <scope>NUCLEOTIDE SEQUENCE [LARGE SCALE GENOMIC DNA]</scope>
    <source>
        <strain evidence="2 3">CNPSo 3448</strain>
    </source>
</reference>
<gene>
    <name evidence="2" type="ORF">E4K65_09420</name>
</gene>
<dbReference type="AlphaFoldDB" id="A0A4Y9M2S1"/>
<name>A0A4Y9M2S1_9BRAD</name>
<dbReference type="EMBL" id="SPQT01000003">
    <property type="protein sequence ID" value="TFV49357.1"/>
    <property type="molecule type" value="Genomic_DNA"/>
</dbReference>
<dbReference type="Proteomes" id="UP000297966">
    <property type="component" value="Unassembled WGS sequence"/>
</dbReference>
<dbReference type="RefSeq" id="WP_135174115.1">
    <property type="nucleotide sequence ID" value="NZ_JBIYER010000001.1"/>
</dbReference>
<evidence type="ECO:0000313" key="2">
    <source>
        <dbReference type="EMBL" id="TFV49357.1"/>
    </source>
</evidence>
<evidence type="ECO:0008006" key="4">
    <source>
        <dbReference type="Google" id="ProtNLM"/>
    </source>
</evidence>
<proteinExistence type="predicted"/>
<evidence type="ECO:0000313" key="3">
    <source>
        <dbReference type="Proteomes" id="UP000297966"/>
    </source>
</evidence>
<organism evidence="2 3">
    <name type="scientific">Bradyrhizobium niftali</name>
    <dbReference type="NCBI Taxonomy" id="2560055"/>
    <lineage>
        <taxon>Bacteria</taxon>
        <taxon>Pseudomonadati</taxon>
        <taxon>Pseudomonadota</taxon>
        <taxon>Alphaproteobacteria</taxon>
        <taxon>Hyphomicrobiales</taxon>
        <taxon>Nitrobacteraceae</taxon>
        <taxon>Bradyrhizobium</taxon>
    </lineage>
</organism>